<dbReference type="EMBL" id="JAVHNQ010000001">
    <property type="protein sequence ID" value="KAK6359698.1"/>
    <property type="molecule type" value="Genomic_DNA"/>
</dbReference>
<feature type="compositionally biased region" description="Polar residues" evidence="1">
    <location>
        <begin position="44"/>
        <end position="56"/>
    </location>
</feature>
<feature type="region of interest" description="Disordered" evidence="1">
    <location>
        <begin position="36"/>
        <end position="64"/>
    </location>
</feature>
<accession>A0AAV9VDP8</accession>
<keyword evidence="3" id="KW-1185">Reference proteome</keyword>
<proteinExistence type="predicted"/>
<evidence type="ECO:0000313" key="3">
    <source>
        <dbReference type="Proteomes" id="UP001375240"/>
    </source>
</evidence>
<comment type="caution">
    <text evidence="2">The sequence shown here is derived from an EMBL/GenBank/DDBJ whole genome shotgun (WGS) entry which is preliminary data.</text>
</comment>
<organism evidence="2 3">
    <name type="scientific">Orbilia brochopaga</name>
    <dbReference type="NCBI Taxonomy" id="3140254"/>
    <lineage>
        <taxon>Eukaryota</taxon>
        <taxon>Fungi</taxon>
        <taxon>Dikarya</taxon>
        <taxon>Ascomycota</taxon>
        <taxon>Pezizomycotina</taxon>
        <taxon>Orbiliomycetes</taxon>
        <taxon>Orbiliales</taxon>
        <taxon>Orbiliaceae</taxon>
        <taxon>Orbilia</taxon>
    </lineage>
</organism>
<dbReference type="AlphaFoldDB" id="A0AAV9VDP8"/>
<evidence type="ECO:0000313" key="2">
    <source>
        <dbReference type="EMBL" id="KAK6359698.1"/>
    </source>
</evidence>
<evidence type="ECO:0000256" key="1">
    <source>
        <dbReference type="SAM" id="MobiDB-lite"/>
    </source>
</evidence>
<dbReference type="Proteomes" id="UP001375240">
    <property type="component" value="Unassembled WGS sequence"/>
</dbReference>
<feature type="region of interest" description="Disordered" evidence="1">
    <location>
        <begin position="1"/>
        <end position="20"/>
    </location>
</feature>
<sequence length="74" mass="7868">MCQELRYLQNHGPHAASRPDEQFGRVLHNVGHIVRGGTRAAGSGESSQAGLSSPTAKQGPLIPTPSQYIYRIGG</sequence>
<protein>
    <submittedName>
        <fullName evidence="2">Uncharacterized protein</fullName>
    </submittedName>
</protein>
<gene>
    <name evidence="2" type="ORF">TWF696_000840</name>
</gene>
<reference evidence="2 3" key="1">
    <citation type="submission" date="2019-10" db="EMBL/GenBank/DDBJ databases">
        <authorList>
            <person name="Palmer J.M."/>
        </authorList>
    </citation>
    <scope>NUCLEOTIDE SEQUENCE [LARGE SCALE GENOMIC DNA]</scope>
    <source>
        <strain evidence="2 3">TWF696</strain>
    </source>
</reference>
<name>A0AAV9VDP8_9PEZI</name>
<feature type="non-terminal residue" evidence="2">
    <location>
        <position position="74"/>
    </location>
</feature>